<proteinExistence type="predicted"/>
<evidence type="ECO:0000313" key="2">
    <source>
        <dbReference type="Proteomes" id="UP000441160"/>
    </source>
</evidence>
<sequence length="141" mass="15643">MTADFSPVQKGTIMLLSGSKEHLFFICNDPVFYPKLAKESFLAVNLTSIADGIEPDSSCLLNVGDHPFVRHPSYVFYRRAEIFGADSVIQRVSAGDIRIHDPCSEGTFQRILGGFNLSPHVRPVIKNYYQKYCVPTVSSAA</sequence>
<protein>
    <submittedName>
        <fullName evidence="1">Uncharacterized protein</fullName>
    </submittedName>
</protein>
<reference evidence="1 2" key="1">
    <citation type="submission" date="2019-12" db="EMBL/GenBank/DDBJ databases">
        <title>Enteriobacteria Tanzani isolates_8377-8380.</title>
        <authorList>
            <person name="Subbiah M."/>
            <person name="Call D."/>
        </authorList>
    </citation>
    <scope>NUCLEOTIDE SEQUENCE [LARGE SCALE GENOMIC DNA]</scope>
    <source>
        <strain evidence="1 2">8378wB3</strain>
    </source>
</reference>
<dbReference type="RefSeq" id="WP_114386270.1">
    <property type="nucleotide sequence ID" value="NZ_WTRX01000001.1"/>
</dbReference>
<organism evidence="1 2">
    <name type="scientific">Escherichia coli</name>
    <dbReference type="NCBI Taxonomy" id="562"/>
    <lineage>
        <taxon>Bacteria</taxon>
        <taxon>Pseudomonadati</taxon>
        <taxon>Pseudomonadota</taxon>
        <taxon>Gammaproteobacteria</taxon>
        <taxon>Enterobacterales</taxon>
        <taxon>Enterobacteriaceae</taxon>
        <taxon>Escherichia</taxon>
    </lineage>
</organism>
<dbReference type="AlphaFoldDB" id="A0AAW9WV36"/>
<dbReference type="EMBL" id="WTRX01000001">
    <property type="protein sequence ID" value="MWU29380.1"/>
    <property type="molecule type" value="Genomic_DNA"/>
</dbReference>
<gene>
    <name evidence="1" type="ORF">GP944_01040</name>
</gene>
<evidence type="ECO:0000313" key="1">
    <source>
        <dbReference type="EMBL" id="MWU29380.1"/>
    </source>
</evidence>
<accession>A0AAW9WV36</accession>
<name>A0AAW9WV36_ECOLX</name>
<dbReference type="Proteomes" id="UP000441160">
    <property type="component" value="Unassembled WGS sequence"/>
</dbReference>
<comment type="caution">
    <text evidence="1">The sequence shown here is derived from an EMBL/GenBank/DDBJ whole genome shotgun (WGS) entry which is preliminary data.</text>
</comment>